<feature type="transmembrane region" description="Helical" evidence="1">
    <location>
        <begin position="21"/>
        <end position="42"/>
    </location>
</feature>
<dbReference type="AlphaFoldDB" id="A0A849SJF5"/>
<evidence type="ECO:0000313" key="3">
    <source>
        <dbReference type="Proteomes" id="UP000580839"/>
    </source>
</evidence>
<sequence>MKSVLKWLYLKTWKEPKDIRGVGWTILFWLTLLNGIVCSSYLCRTREGAIALLGFFACSAWLDHLNSKPKRLGRELPYRRRR</sequence>
<proteinExistence type="predicted"/>
<reference evidence="2 3" key="1">
    <citation type="submission" date="2020-04" db="EMBL/GenBank/DDBJ databases">
        <title>Metagenomic profiling of ammonia- and methane-oxidizing microorganisms in a Dutch drinking water treatment plant.</title>
        <authorList>
            <person name="Poghosyan L."/>
            <person name="Leucker S."/>
        </authorList>
    </citation>
    <scope>NUCLEOTIDE SEQUENCE [LARGE SCALE GENOMIC DNA]</scope>
    <source>
        <strain evidence="2">S-RSF-IL-03</strain>
    </source>
</reference>
<evidence type="ECO:0000313" key="2">
    <source>
        <dbReference type="EMBL" id="NOT32987.1"/>
    </source>
</evidence>
<keyword evidence="1" id="KW-0472">Membrane</keyword>
<keyword evidence="1" id="KW-1133">Transmembrane helix</keyword>
<organism evidence="2 3">
    <name type="scientific">Eiseniibacteriota bacterium</name>
    <dbReference type="NCBI Taxonomy" id="2212470"/>
    <lineage>
        <taxon>Bacteria</taxon>
        <taxon>Candidatus Eiseniibacteriota</taxon>
    </lineage>
</organism>
<dbReference type="EMBL" id="JABFRW010000023">
    <property type="protein sequence ID" value="NOT32987.1"/>
    <property type="molecule type" value="Genomic_DNA"/>
</dbReference>
<accession>A0A849SJF5</accession>
<protein>
    <submittedName>
        <fullName evidence="2">Uncharacterized protein</fullName>
    </submittedName>
</protein>
<dbReference type="Proteomes" id="UP000580839">
    <property type="component" value="Unassembled WGS sequence"/>
</dbReference>
<keyword evidence="1" id="KW-0812">Transmembrane</keyword>
<gene>
    <name evidence="2" type="ORF">HOP12_02330</name>
</gene>
<evidence type="ECO:0000256" key="1">
    <source>
        <dbReference type="SAM" id="Phobius"/>
    </source>
</evidence>
<name>A0A849SJF5_UNCEI</name>
<feature type="transmembrane region" description="Helical" evidence="1">
    <location>
        <begin position="48"/>
        <end position="65"/>
    </location>
</feature>
<comment type="caution">
    <text evidence="2">The sequence shown here is derived from an EMBL/GenBank/DDBJ whole genome shotgun (WGS) entry which is preliminary data.</text>
</comment>